<dbReference type="GO" id="GO:0006310">
    <property type="term" value="P:DNA recombination"/>
    <property type="evidence" value="ECO:0007669"/>
    <property type="project" value="UniProtKB-KW"/>
</dbReference>
<accession>A0A174BIP6</accession>
<dbReference type="InterPro" id="IPR010998">
    <property type="entry name" value="Integrase_recombinase_N"/>
</dbReference>
<dbReference type="InterPro" id="IPR011010">
    <property type="entry name" value="DNA_brk_join_enz"/>
</dbReference>
<dbReference type="EMBL" id="CYYM01000005">
    <property type="protein sequence ID" value="CUN99468.1"/>
    <property type="molecule type" value="Genomic_DNA"/>
</dbReference>
<dbReference type="GO" id="GO:0003677">
    <property type="term" value="F:DNA binding"/>
    <property type="evidence" value="ECO:0007669"/>
    <property type="project" value="UniProtKB-UniRule"/>
</dbReference>
<dbReference type="PROSITE" id="PS51898">
    <property type="entry name" value="TYR_RECOMBINASE"/>
    <property type="match status" value="1"/>
</dbReference>
<dbReference type="AlphaFoldDB" id="A0A174BIP6"/>
<evidence type="ECO:0000259" key="8">
    <source>
        <dbReference type="PROSITE" id="PS51900"/>
    </source>
</evidence>
<evidence type="ECO:0000256" key="6">
    <source>
        <dbReference type="PROSITE-ProRule" id="PRU01248"/>
    </source>
</evidence>
<sequence>MGKDLKGKELGKGITQESTGLYSARFVDRFGKRKHKRFKKLQECRAWIADATYVDEHSDISMPSDMLVDQWFDYWIGIKKKTVRSNTVRNYTERYIKNIKPVIGKMTLSDVKPLHCQKIFYDMADQEYRTSTIYQARIALYNMFEYAKENEVLCSNPCKKSVKSDMGKPSEKKVALTRDIQKIFLQYAEGQSYENQYRFILQTGLRTGELVGLKWEDVDFKSKTIQIRRSMEYRYSAKEWRIGEPKSKSGYRTIPLTEEAVAILKKQKEKNKRISEISTEWKEFVFLCRKGTPVKNSTYDTALFKICDKAKISRFSMHILRHTFATRCIEAGMKPKTLQMLLGHSNIGITMNLYVHTTEEEKKKEMDLVAEALMAI</sequence>
<dbReference type="SUPFAM" id="SSF56349">
    <property type="entry name" value="DNA breaking-rejoining enzymes"/>
    <property type="match status" value="1"/>
</dbReference>
<organism evidence="9 10">
    <name type="scientific">Dorea longicatena</name>
    <dbReference type="NCBI Taxonomy" id="88431"/>
    <lineage>
        <taxon>Bacteria</taxon>
        <taxon>Bacillati</taxon>
        <taxon>Bacillota</taxon>
        <taxon>Clostridia</taxon>
        <taxon>Lachnospirales</taxon>
        <taxon>Lachnospiraceae</taxon>
        <taxon>Dorea</taxon>
    </lineage>
</organism>
<dbReference type="PROSITE" id="PS51900">
    <property type="entry name" value="CB"/>
    <property type="match status" value="1"/>
</dbReference>
<proteinExistence type="inferred from homology"/>
<name>A0A174BIP6_9FIRM</name>
<comment type="function">
    <text evidence="1">Site-specific tyrosine recombinase, which acts by catalyzing the cutting and rejoining of the recombining DNA molecules.</text>
</comment>
<keyword evidence="4 6" id="KW-0238">DNA-binding</keyword>
<dbReference type="Gene3D" id="3.30.160.60">
    <property type="entry name" value="Classic Zinc Finger"/>
    <property type="match status" value="1"/>
</dbReference>
<comment type="similarity">
    <text evidence="2">Belongs to the 'phage' integrase family.</text>
</comment>
<evidence type="ECO:0000256" key="5">
    <source>
        <dbReference type="ARBA" id="ARBA00023172"/>
    </source>
</evidence>
<dbReference type="InterPro" id="IPR002104">
    <property type="entry name" value="Integrase_catalytic"/>
</dbReference>
<evidence type="ECO:0000256" key="1">
    <source>
        <dbReference type="ARBA" id="ARBA00003283"/>
    </source>
</evidence>
<gene>
    <name evidence="9" type="primary">Int-Tn_3</name>
    <name evidence="9" type="ORF">ERS852408_01283</name>
</gene>
<evidence type="ECO:0000256" key="3">
    <source>
        <dbReference type="ARBA" id="ARBA00022908"/>
    </source>
</evidence>
<dbReference type="PANTHER" id="PTHR30629">
    <property type="entry name" value="PROPHAGE INTEGRASE"/>
    <property type="match status" value="1"/>
</dbReference>
<keyword evidence="5" id="KW-0233">DNA recombination</keyword>
<dbReference type="InterPro" id="IPR013762">
    <property type="entry name" value="Integrase-like_cat_sf"/>
</dbReference>
<evidence type="ECO:0000313" key="10">
    <source>
        <dbReference type="Proteomes" id="UP000095380"/>
    </source>
</evidence>
<dbReference type="GO" id="GO:0015074">
    <property type="term" value="P:DNA integration"/>
    <property type="evidence" value="ECO:0007669"/>
    <property type="project" value="UniProtKB-KW"/>
</dbReference>
<dbReference type="InterPro" id="IPR050808">
    <property type="entry name" value="Phage_Integrase"/>
</dbReference>
<evidence type="ECO:0000256" key="4">
    <source>
        <dbReference type="ARBA" id="ARBA00023125"/>
    </source>
</evidence>
<evidence type="ECO:0000259" key="7">
    <source>
        <dbReference type="PROSITE" id="PS51898"/>
    </source>
</evidence>
<reference evidence="9 10" key="1">
    <citation type="submission" date="2015-09" db="EMBL/GenBank/DDBJ databases">
        <authorList>
            <consortium name="Pathogen Informatics"/>
        </authorList>
    </citation>
    <scope>NUCLEOTIDE SEQUENCE [LARGE SCALE GENOMIC DNA]</scope>
    <source>
        <strain evidence="9 10">2789STDY5608851</strain>
    </source>
</reference>
<dbReference type="PANTHER" id="PTHR30629:SF2">
    <property type="entry name" value="PROPHAGE INTEGRASE INTS-RELATED"/>
    <property type="match status" value="1"/>
</dbReference>
<dbReference type="InterPro" id="IPR004107">
    <property type="entry name" value="Integrase_SAM-like_N"/>
</dbReference>
<dbReference type="Gene3D" id="1.10.443.10">
    <property type="entry name" value="Intergrase catalytic core"/>
    <property type="match status" value="1"/>
</dbReference>
<evidence type="ECO:0000256" key="2">
    <source>
        <dbReference type="ARBA" id="ARBA00008857"/>
    </source>
</evidence>
<dbReference type="Pfam" id="PF00589">
    <property type="entry name" value="Phage_integrase"/>
    <property type="match status" value="1"/>
</dbReference>
<dbReference type="CDD" id="cd01189">
    <property type="entry name" value="INT_ICEBs1_C_like"/>
    <property type="match status" value="1"/>
</dbReference>
<dbReference type="Gene3D" id="1.10.150.130">
    <property type="match status" value="1"/>
</dbReference>
<dbReference type="RefSeq" id="WP_055194457.1">
    <property type="nucleotide sequence ID" value="NZ_CYYM01000005.1"/>
</dbReference>
<keyword evidence="3" id="KW-0229">DNA integration</keyword>
<feature type="domain" description="Tyr recombinase" evidence="7">
    <location>
        <begin position="171"/>
        <end position="367"/>
    </location>
</feature>
<feature type="domain" description="Core-binding (CB)" evidence="8">
    <location>
        <begin position="62"/>
        <end position="148"/>
    </location>
</feature>
<dbReference type="Pfam" id="PF14659">
    <property type="entry name" value="Phage_int_SAM_3"/>
    <property type="match status" value="1"/>
</dbReference>
<dbReference type="InterPro" id="IPR044068">
    <property type="entry name" value="CB"/>
</dbReference>
<protein>
    <submittedName>
        <fullName evidence="9">Integrase</fullName>
    </submittedName>
</protein>
<evidence type="ECO:0000313" key="9">
    <source>
        <dbReference type="EMBL" id="CUN99468.1"/>
    </source>
</evidence>
<dbReference type="Proteomes" id="UP000095380">
    <property type="component" value="Unassembled WGS sequence"/>
</dbReference>